<feature type="compositionally biased region" description="Basic and acidic residues" evidence="1">
    <location>
        <begin position="1"/>
        <end position="16"/>
    </location>
</feature>
<dbReference type="AlphaFoldDB" id="A0A388SEM5"/>
<comment type="caution">
    <text evidence="2">The sequence shown here is derived from an EMBL/GenBank/DDBJ whole genome shotgun (WGS) entry which is preliminary data.</text>
</comment>
<accession>A0A388SEM5</accession>
<proteinExistence type="predicted"/>
<evidence type="ECO:0000313" key="2">
    <source>
        <dbReference type="EMBL" id="GBO94817.1"/>
    </source>
</evidence>
<organism evidence="2 3">
    <name type="scientific">Mesosutterella multiformis</name>
    <dbReference type="NCBI Taxonomy" id="2259133"/>
    <lineage>
        <taxon>Bacteria</taxon>
        <taxon>Pseudomonadati</taxon>
        <taxon>Pseudomonadota</taxon>
        <taxon>Betaproteobacteria</taxon>
        <taxon>Burkholderiales</taxon>
        <taxon>Sutterellaceae</taxon>
        <taxon>Mesosutterella</taxon>
    </lineage>
</organism>
<keyword evidence="3" id="KW-1185">Reference proteome</keyword>
<evidence type="ECO:0000313" key="3">
    <source>
        <dbReference type="Proteomes" id="UP000266091"/>
    </source>
</evidence>
<sequence length="107" mass="11777">MISEDFLRPIKKRDPALDAGSHAKSREGEDSNAFRGSFIETQVKIKNTAGDRSRRVKTPVPAVRHFPALRGASGAGHDPFPYAFLAFSIARRFMAFDSMTSSSFTNA</sequence>
<dbReference type="Proteomes" id="UP000266091">
    <property type="component" value="Unassembled WGS sequence"/>
</dbReference>
<feature type="region of interest" description="Disordered" evidence="1">
    <location>
        <begin position="1"/>
        <end position="33"/>
    </location>
</feature>
<evidence type="ECO:0000256" key="1">
    <source>
        <dbReference type="SAM" id="MobiDB-lite"/>
    </source>
</evidence>
<reference evidence="2 3" key="1">
    <citation type="journal article" date="2018" name="Int. J. Syst. Evol. Microbiol.">
        <title>Mesosutterella multiformis gen. nov., sp. nov., a member of the family Sutterellaceae and Sutterella megalosphaeroides sp. nov., isolated from human faeces.</title>
        <authorList>
            <person name="Sakamoto M."/>
            <person name="Ikeyama N."/>
            <person name="Kunihiro T."/>
            <person name="Iino T."/>
            <person name="Yuki M."/>
            <person name="Ohkuma M."/>
        </authorList>
    </citation>
    <scope>NUCLEOTIDE SEQUENCE [LARGE SCALE GENOMIC DNA]</scope>
    <source>
        <strain evidence="2 3">4NBBH2</strain>
    </source>
</reference>
<dbReference type="EMBL" id="BGZJ01000002">
    <property type="protein sequence ID" value="GBO94817.1"/>
    <property type="molecule type" value="Genomic_DNA"/>
</dbReference>
<name>A0A388SEM5_9BURK</name>
<gene>
    <name evidence="2" type="ORF">MESMUL_21710</name>
</gene>
<protein>
    <submittedName>
        <fullName evidence="2">Uncharacterized protein</fullName>
    </submittedName>
</protein>